<feature type="compositionally biased region" description="Pro residues" evidence="8">
    <location>
        <begin position="323"/>
        <end position="342"/>
    </location>
</feature>
<feature type="compositionally biased region" description="Acidic residues" evidence="8">
    <location>
        <begin position="475"/>
        <end position="490"/>
    </location>
</feature>
<feature type="region of interest" description="Disordered" evidence="8">
    <location>
        <begin position="157"/>
        <end position="375"/>
    </location>
</feature>
<keyword evidence="4" id="KW-0805">Transcription regulation</keyword>
<protein>
    <recommendedName>
        <fullName evidence="9">Transcription elongation factor Eaf N-terminal domain-containing protein</fullName>
    </recommendedName>
</protein>
<organism evidence="10 11">
    <name type="scientific">Moniliophthora roreri</name>
    <name type="common">Frosty pod rot fungus</name>
    <name type="synonym">Monilia roreri</name>
    <dbReference type="NCBI Taxonomy" id="221103"/>
    <lineage>
        <taxon>Eukaryota</taxon>
        <taxon>Fungi</taxon>
        <taxon>Dikarya</taxon>
        <taxon>Basidiomycota</taxon>
        <taxon>Agaricomycotina</taxon>
        <taxon>Agaricomycetes</taxon>
        <taxon>Agaricomycetidae</taxon>
        <taxon>Agaricales</taxon>
        <taxon>Marasmiineae</taxon>
        <taxon>Marasmiaceae</taxon>
        <taxon>Moniliophthora</taxon>
    </lineage>
</organism>
<dbReference type="Pfam" id="PF09816">
    <property type="entry name" value="EAF"/>
    <property type="match status" value="1"/>
</dbReference>
<reference evidence="10 11" key="1">
    <citation type="submission" date="2015-12" db="EMBL/GenBank/DDBJ databases">
        <title>Draft genome sequence of Moniliophthora roreri, the causal agent of frosty pod rot of cacao.</title>
        <authorList>
            <person name="Aime M.C."/>
            <person name="Diaz-Valderrama J.R."/>
            <person name="Kijpornyongpan T."/>
            <person name="Phillips-Mora W."/>
        </authorList>
    </citation>
    <scope>NUCLEOTIDE SEQUENCE [LARGE SCALE GENOMIC DNA]</scope>
    <source>
        <strain evidence="10 11">MCA 2952</strain>
    </source>
</reference>
<comment type="similarity">
    <text evidence="2">Belongs to the EAF family.</text>
</comment>
<dbReference type="InterPro" id="IPR027093">
    <property type="entry name" value="EAF_fam"/>
</dbReference>
<evidence type="ECO:0000256" key="7">
    <source>
        <dbReference type="ARBA" id="ARBA00023242"/>
    </source>
</evidence>
<feature type="compositionally biased region" description="Low complexity" evidence="8">
    <location>
        <begin position="235"/>
        <end position="255"/>
    </location>
</feature>
<name>A0A0W0EUM0_MONRR</name>
<evidence type="ECO:0000256" key="2">
    <source>
        <dbReference type="ARBA" id="ARBA00007798"/>
    </source>
</evidence>
<evidence type="ECO:0000313" key="11">
    <source>
        <dbReference type="Proteomes" id="UP000054988"/>
    </source>
</evidence>
<dbReference type="GO" id="GO:0006368">
    <property type="term" value="P:transcription elongation by RNA polymerase II"/>
    <property type="evidence" value="ECO:0007669"/>
    <property type="project" value="InterPro"/>
</dbReference>
<sequence length="490" mass="53269">MASTSQWTPAPGRHKVNIGSSLGRALKARKNGGPSQKRSNLPDRDFYSLRYNFKPSSIDSSKSGSIQVKKNKDATHNSIIVEHPVSQTNDVHVYKGREEPAKEWACVLIFDEETGGYTLEKIESFVALEHVEKRAASVSERQYHYYFLRGDHSALPPRPKLIDIPIASPAPTPSTNRPTTPERENDDLTEMLLNDLTSPQPTPKTNSNPDSEEDIPLTSRVPSRPSQHPPKAPVRSRPQPAPASKSAAPASVQPSKKGRRPEPSGGEETRNPPSKRSRPSPPPQPQPPAPVRTRRPPPKKPSPPPPRQPAALELPGTSSSFIPPAPPSHNVPSPQPPPPEPEPASTVASDSEDDDMVEVSAQPEAEAEPVPDQLSHKIVMIEETGEEHYNDNENEGGEEIDIGELETLMAQHLGEDGQDDGQDYGQDYGHDYGQEDADEGLFPDSPAPEQEIPIPVPMTGGGPISLNQFAGGGAEYDDYSSSEDSDEDDD</sequence>
<feature type="domain" description="Transcription elongation factor Eaf N-terminal" evidence="9">
    <location>
        <begin position="15"/>
        <end position="132"/>
    </location>
</feature>
<evidence type="ECO:0000256" key="3">
    <source>
        <dbReference type="ARBA" id="ARBA00022553"/>
    </source>
</evidence>
<keyword evidence="7" id="KW-0539">Nucleus</keyword>
<dbReference type="InterPro" id="IPR019194">
    <property type="entry name" value="Tscrpt_elong_fac_Eaf_N"/>
</dbReference>
<evidence type="ECO:0000256" key="8">
    <source>
        <dbReference type="SAM" id="MobiDB-lite"/>
    </source>
</evidence>
<proteinExistence type="inferred from homology"/>
<feature type="region of interest" description="Disordered" evidence="8">
    <location>
        <begin position="1"/>
        <end position="43"/>
    </location>
</feature>
<dbReference type="PANTHER" id="PTHR15970:SF2">
    <property type="entry name" value="ELL-ASSOCIATED FACTOR EAF"/>
    <property type="match status" value="1"/>
</dbReference>
<feature type="compositionally biased region" description="Polar residues" evidence="8">
    <location>
        <begin position="195"/>
        <end position="209"/>
    </location>
</feature>
<feature type="compositionally biased region" description="Pro residues" evidence="8">
    <location>
        <begin position="299"/>
        <end position="308"/>
    </location>
</feature>
<dbReference type="GO" id="GO:0003711">
    <property type="term" value="F:transcription elongation factor activity"/>
    <property type="evidence" value="ECO:0007669"/>
    <property type="project" value="TreeGrafter"/>
</dbReference>
<feature type="compositionally biased region" description="Pro residues" evidence="8">
    <location>
        <begin position="279"/>
        <end position="290"/>
    </location>
</feature>
<evidence type="ECO:0000256" key="1">
    <source>
        <dbReference type="ARBA" id="ARBA00004123"/>
    </source>
</evidence>
<dbReference type="Proteomes" id="UP000054988">
    <property type="component" value="Unassembled WGS sequence"/>
</dbReference>
<keyword evidence="5" id="KW-0010">Activator</keyword>
<evidence type="ECO:0000256" key="4">
    <source>
        <dbReference type="ARBA" id="ARBA00023015"/>
    </source>
</evidence>
<evidence type="ECO:0000259" key="9">
    <source>
        <dbReference type="Pfam" id="PF09816"/>
    </source>
</evidence>
<keyword evidence="3" id="KW-0597">Phosphoprotein</keyword>
<feature type="region of interest" description="Disordered" evidence="8">
    <location>
        <begin position="414"/>
        <end position="490"/>
    </location>
</feature>
<dbReference type="EMBL" id="LATX01002520">
    <property type="protein sequence ID" value="KTB27741.1"/>
    <property type="molecule type" value="Genomic_DNA"/>
</dbReference>
<comment type="subcellular location">
    <subcellularLocation>
        <location evidence="1">Nucleus</location>
    </subcellularLocation>
</comment>
<keyword evidence="6" id="KW-0804">Transcription</keyword>
<dbReference type="GO" id="GO:0032783">
    <property type="term" value="C:super elongation complex"/>
    <property type="evidence" value="ECO:0007669"/>
    <property type="project" value="InterPro"/>
</dbReference>
<accession>A0A0W0EUM0</accession>
<evidence type="ECO:0000313" key="10">
    <source>
        <dbReference type="EMBL" id="KTB27741.1"/>
    </source>
</evidence>
<dbReference type="PANTHER" id="PTHR15970">
    <property type="entry name" value="ELL-ASSOCIATED FACTOR EAF"/>
    <property type="match status" value="1"/>
</dbReference>
<dbReference type="eggNOG" id="KOG4795">
    <property type="taxonomic scope" value="Eukaryota"/>
</dbReference>
<evidence type="ECO:0000256" key="6">
    <source>
        <dbReference type="ARBA" id="ARBA00023163"/>
    </source>
</evidence>
<gene>
    <name evidence="10" type="ORF">WG66_19661</name>
</gene>
<evidence type="ECO:0000256" key="5">
    <source>
        <dbReference type="ARBA" id="ARBA00023159"/>
    </source>
</evidence>
<comment type="caution">
    <text evidence="10">The sequence shown here is derived from an EMBL/GenBank/DDBJ whole genome shotgun (WGS) entry which is preliminary data.</text>
</comment>
<dbReference type="AlphaFoldDB" id="A0A0W0EUM0"/>